<dbReference type="GeneID" id="28995362"/>
<name>A0A163BEQ6_PHYB8</name>
<evidence type="ECO:0000313" key="4">
    <source>
        <dbReference type="Proteomes" id="UP000077315"/>
    </source>
</evidence>
<protein>
    <recommendedName>
        <fullName evidence="2">Chromo domain-containing protein</fullName>
    </recommendedName>
</protein>
<feature type="region of interest" description="Disordered" evidence="1">
    <location>
        <begin position="126"/>
        <end position="207"/>
    </location>
</feature>
<dbReference type="SMART" id="SM00298">
    <property type="entry name" value="CHROMO"/>
    <property type="match status" value="1"/>
</dbReference>
<dbReference type="EMBL" id="KV440971">
    <property type="protein sequence ID" value="OAD81111.1"/>
    <property type="molecule type" value="Genomic_DNA"/>
</dbReference>
<organism evidence="3 4">
    <name type="scientific">Phycomyces blakesleeanus (strain ATCC 8743b / DSM 1359 / FGSC 10004 / NBRC 33097 / NRRL 1555)</name>
    <dbReference type="NCBI Taxonomy" id="763407"/>
    <lineage>
        <taxon>Eukaryota</taxon>
        <taxon>Fungi</taxon>
        <taxon>Fungi incertae sedis</taxon>
        <taxon>Mucoromycota</taxon>
        <taxon>Mucoromycotina</taxon>
        <taxon>Mucoromycetes</taxon>
        <taxon>Mucorales</taxon>
        <taxon>Phycomycetaceae</taxon>
        <taxon>Phycomyces</taxon>
    </lineage>
</organism>
<dbReference type="SUPFAM" id="SSF54160">
    <property type="entry name" value="Chromo domain-like"/>
    <property type="match status" value="1"/>
</dbReference>
<evidence type="ECO:0000256" key="1">
    <source>
        <dbReference type="SAM" id="MobiDB-lite"/>
    </source>
</evidence>
<evidence type="ECO:0000259" key="2">
    <source>
        <dbReference type="SMART" id="SM00298"/>
    </source>
</evidence>
<proteinExistence type="predicted"/>
<dbReference type="STRING" id="763407.A0A163BEQ6"/>
<dbReference type="InParanoid" id="A0A163BEQ6"/>
<keyword evidence="4" id="KW-1185">Reference proteome</keyword>
<sequence>MAKINIGSYVMIKLPTRSSKLAPAYQGLYTVIRQTQGGSYVLQDETGALMPRDYPPLDLKLISVDETALADELVEVQAIINHRGKIGRREYLVRCKGQGPEEDKWLTPDKFTDLKTIQDYWARREKQELSTTDKIAPTAPKRGRPPKKISNNEAANSAPKRRGRPSKQPKWVGRPPKNTQSNTPVMQKRKAPSRPANTMQRNKRTRI</sequence>
<dbReference type="InterPro" id="IPR000953">
    <property type="entry name" value="Chromo/chromo_shadow_dom"/>
</dbReference>
<reference evidence="4" key="1">
    <citation type="submission" date="2015-06" db="EMBL/GenBank/DDBJ databases">
        <title>Expansion of signal transduction pathways in fungi by whole-genome duplication.</title>
        <authorList>
            <consortium name="DOE Joint Genome Institute"/>
            <person name="Corrochano L.M."/>
            <person name="Kuo A."/>
            <person name="Marcet-Houben M."/>
            <person name="Polaino S."/>
            <person name="Salamov A."/>
            <person name="Villalobos J.M."/>
            <person name="Alvarez M.I."/>
            <person name="Avalos J."/>
            <person name="Benito E.P."/>
            <person name="Benoit I."/>
            <person name="Burger G."/>
            <person name="Camino L.P."/>
            <person name="Canovas D."/>
            <person name="Cerda-Olmedo E."/>
            <person name="Cheng J.-F."/>
            <person name="Dominguez A."/>
            <person name="Elias M."/>
            <person name="Eslava A.P."/>
            <person name="Glaser F."/>
            <person name="Grimwood J."/>
            <person name="Gutierrez G."/>
            <person name="Heitman J."/>
            <person name="Henrissat B."/>
            <person name="Iturriaga E.A."/>
            <person name="Lang B.F."/>
            <person name="Lavin J.L."/>
            <person name="Lee S."/>
            <person name="Li W."/>
            <person name="Lindquist E."/>
            <person name="Lopez-Garcia S."/>
            <person name="Luque E.M."/>
            <person name="Marcos A.T."/>
            <person name="Martin J."/>
            <person name="McCluskey K."/>
            <person name="Medina H.R."/>
            <person name="Miralles-Duran A."/>
            <person name="Miyazaki A."/>
            <person name="Munoz-Torres E."/>
            <person name="Oguiza J.A."/>
            <person name="Ohm R."/>
            <person name="Olmedo M."/>
            <person name="Orejas M."/>
            <person name="Ortiz-Castellanos L."/>
            <person name="Pisabarro A.G."/>
            <person name="Rodriguez-Romero J."/>
            <person name="Ruiz-Herrera J."/>
            <person name="Ruiz-Vazquez R."/>
            <person name="Sanz C."/>
            <person name="Schackwitz W."/>
            <person name="Schmutz J."/>
            <person name="Shahriari M."/>
            <person name="Shelest E."/>
            <person name="Silva-Franco F."/>
            <person name="Soanes D."/>
            <person name="Syed K."/>
            <person name="Tagua V.G."/>
            <person name="Talbot N.J."/>
            <person name="Thon M."/>
            <person name="De vries R.P."/>
            <person name="Wiebenga A."/>
            <person name="Yadav J.S."/>
            <person name="Braun E.L."/>
            <person name="Baker S."/>
            <person name="Garre V."/>
            <person name="Horwitz B."/>
            <person name="Torres-Martinez S."/>
            <person name="Idnurm A."/>
            <person name="Herrera-Estrella A."/>
            <person name="Gabaldon T."/>
            <person name="Grigoriev I.V."/>
        </authorList>
    </citation>
    <scope>NUCLEOTIDE SEQUENCE [LARGE SCALE GENOMIC DNA]</scope>
    <source>
        <strain evidence="4">NRRL 1555(-)</strain>
    </source>
</reference>
<dbReference type="AlphaFoldDB" id="A0A163BEQ6"/>
<dbReference type="Proteomes" id="UP000077315">
    <property type="component" value="Unassembled WGS sequence"/>
</dbReference>
<dbReference type="InterPro" id="IPR016197">
    <property type="entry name" value="Chromo-like_dom_sf"/>
</dbReference>
<gene>
    <name evidence="3" type="ORF">PHYBLDRAFT_161744</name>
</gene>
<dbReference type="VEuPathDB" id="FungiDB:PHYBLDRAFT_161744"/>
<dbReference type="OrthoDB" id="10267344at2759"/>
<evidence type="ECO:0000313" key="3">
    <source>
        <dbReference type="EMBL" id="OAD81111.1"/>
    </source>
</evidence>
<accession>A0A163BEQ6</accession>
<dbReference type="RefSeq" id="XP_018299151.1">
    <property type="nucleotide sequence ID" value="XM_018434456.1"/>
</dbReference>
<dbReference type="Gene3D" id="2.40.50.40">
    <property type="match status" value="1"/>
</dbReference>
<feature type="domain" description="Chromo" evidence="2">
    <location>
        <begin position="72"/>
        <end position="125"/>
    </location>
</feature>